<gene>
    <name evidence="1" type="ORF">Patl1_27134</name>
</gene>
<organism evidence="1 2">
    <name type="scientific">Pistacia atlantica</name>
    <dbReference type="NCBI Taxonomy" id="434234"/>
    <lineage>
        <taxon>Eukaryota</taxon>
        <taxon>Viridiplantae</taxon>
        <taxon>Streptophyta</taxon>
        <taxon>Embryophyta</taxon>
        <taxon>Tracheophyta</taxon>
        <taxon>Spermatophyta</taxon>
        <taxon>Magnoliopsida</taxon>
        <taxon>eudicotyledons</taxon>
        <taxon>Gunneridae</taxon>
        <taxon>Pentapetalae</taxon>
        <taxon>rosids</taxon>
        <taxon>malvids</taxon>
        <taxon>Sapindales</taxon>
        <taxon>Anacardiaceae</taxon>
        <taxon>Pistacia</taxon>
    </lineage>
</organism>
<name>A0ACC1B2Y4_9ROSI</name>
<sequence length="70" mass="8312">MLVCLESYNLIVTVFVVLIKAKEVNRWILFNLPIPETKSLRRCKLIPIKEPRNWNAKRMLMNLGQRKNNC</sequence>
<reference evidence="2" key="1">
    <citation type="journal article" date="2023" name="G3 (Bethesda)">
        <title>Genome assembly and association tests identify interacting loci associated with vigor, precocity, and sex in interspecific pistachio rootstocks.</title>
        <authorList>
            <person name="Palmer W."/>
            <person name="Jacygrad E."/>
            <person name="Sagayaradj S."/>
            <person name="Cavanaugh K."/>
            <person name="Han R."/>
            <person name="Bertier L."/>
            <person name="Beede B."/>
            <person name="Kafkas S."/>
            <person name="Golino D."/>
            <person name="Preece J."/>
            <person name="Michelmore R."/>
        </authorList>
    </citation>
    <scope>NUCLEOTIDE SEQUENCE [LARGE SCALE GENOMIC DNA]</scope>
</reference>
<dbReference type="EMBL" id="CM047903">
    <property type="protein sequence ID" value="KAJ0093280.1"/>
    <property type="molecule type" value="Genomic_DNA"/>
</dbReference>
<evidence type="ECO:0000313" key="2">
    <source>
        <dbReference type="Proteomes" id="UP001164250"/>
    </source>
</evidence>
<keyword evidence="2" id="KW-1185">Reference proteome</keyword>
<accession>A0ACC1B2Y4</accession>
<protein>
    <submittedName>
        <fullName evidence="1">Uncharacterized protein</fullName>
    </submittedName>
</protein>
<dbReference type="Proteomes" id="UP001164250">
    <property type="component" value="Chromosome 7"/>
</dbReference>
<evidence type="ECO:0000313" key="1">
    <source>
        <dbReference type="EMBL" id="KAJ0093280.1"/>
    </source>
</evidence>
<comment type="caution">
    <text evidence="1">The sequence shown here is derived from an EMBL/GenBank/DDBJ whole genome shotgun (WGS) entry which is preliminary data.</text>
</comment>
<proteinExistence type="predicted"/>